<keyword evidence="1" id="KW-0472">Membrane</keyword>
<dbReference type="EMBL" id="UINC01049375">
    <property type="protein sequence ID" value="SVB61080.1"/>
    <property type="molecule type" value="Genomic_DNA"/>
</dbReference>
<reference evidence="2" key="1">
    <citation type="submission" date="2018-05" db="EMBL/GenBank/DDBJ databases">
        <authorList>
            <person name="Lanie J.A."/>
            <person name="Ng W.-L."/>
            <person name="Kazmierczak K.M."/>
            <person name="Andrzejewski T.M."/>
            <person name="Davidsen T.M."/>
            <person name="Wayne K.J."/>
            <person name="Tettelin H."/>
            <person name="Glass J.I."/>
            <person name="Rusch D."/>
            <person name="Podicherti R."/>
            <person name="Tsui H.-C.T."/>
            <person name="Winkler M.E."/>
        </authorList>
    </citation>
    <scope>NUCLEOTIDE SEQUENCE</scope>
</reference>
<dbReference type="AlphaFoldDB" id="A0A382FDT2"/>
<feature type="transmembrane region" description="Helical" evidence="1">
    <location>
        <begin position="7"/>
        <end position="27"/>
    </location>
</feature>
<name>A0A382FDT2_9ZZZZ</name>
<organism evidence="2">
    <name type="scientific">marine metagenome</name>
    <dbReference type="NCBI Taxonomy" id="408172"/>
    <lineage>
        <taxon>unclassified sequences</taxon>
        <taxon>metagenomes</taxon>
        <taxon>ecological metagenomes</taxon>
    </lineage>
</organism>
<accession>A0A382FDT2</accession>
<protein>
    <submittedName>
        <fullName evidence="2">Uncharacterized protein</fullName>
    </submittedName>
</protein>
<feature type="transmembrane region" description="Helical" evidence="1">
    <location>
        <begin position="79"/>
        <end position="98"/>
    </location>
</feature>
<feature type="transmembrane region" description="Helical" evidence="1">
    <location>
        <begin position="184"/>
        <end position="206"/>
    </location>
</feature>
<feature type="transmembrane region" description="Helical" evidence="1">
    <location>
        <begin position="154"/>
        <end position="172"/>
    </location>
</feature>
<gene>
    <name evidence="2" type="ORF">METZ01_LOCUS213934</name>
</gene>
<sequence>MNIKQKTVIGWTAGLSIVYAITRYHFFKGVPFQQFFPDILNKGLSLAAILLISLSLSVGPLSRQFPDKFNNLLLGKRLFGLWGFVFAFLHSLVSIHFYKPDHYPKFFSLEHLNVLGKFVLYFGVVSLILLSIAFMVSFPKILNVRPIIFQRSKFIGFVGLIIGGAHVIPIGAQGWFHPYSWPGYLIPITLISFMAVLITIICRILFNSIMYNSK</sequence>
<evidence type="ECO:0000313" key="2">
    <source>
        <dbReference type="EMBL" id="SVB61080.1"/>
    </source>
</evidence>
<proteinExistence type="predicted"/>
<keyword evidence="1" id="KW-0812">Transmembrane</keyword>
<feature type="transmembrane region" description="Helical" evidence="1">
    <location>
        <begin position="118"/>
        <end position="142"/>
    </location>
</feature>
<feature type="transmembrane region" description="Helical" evidence="1">
    <location>
        <begin position="39"/>
        <end position="58"/>
    </location>
</feature>
<evidence type="ECO:0000256" key="1">
    <source>
        <dbReference type="SAM" id="Phobius"/>
    </source>
</evidence>
<keyword evidence="1" id="KW-1133">Transmembrane helix</keyword>